<name>C5M5W6_CANTT</name>
<evidence type="ECO:0000256" key="2">
    <source>
        <dbReference type="ARBA" id="ARBA00009486"/>
    </source>
</evidence>
<organism evidence="11 12">
    <name type="scientific">Candida tropicalis (strain ATCC MYA-3404 / T1)</name>
    <name type="common">Yeast</name>
    <dbReference type="NCBI Taxonomy" id="294747"/>
    <lineage>
        <taxon>Eukaryota</taxon>
        <taxon>Fungi</taxon>
        <taxon>Dikarya</taxon>
        <taxon>Ascomycota</taxon>
        <taxon>Saccharomycotina</taxon>
        <taxon>Pichiomycetes</taxon>
        <taxon>Debaryomycetaceae</taxon>
        <taxon>Candida/Lodderomyces clade</taxon>
        <taxon>Candida</taxon>
    </lineage>
</organism>
<evidence type="ECO:0000256" key="9">
    <source>
        <dbReference type="ARBA" id="ARBA00023316"/>
    </source>
</evidence>
<accession>C5M5W6</accession>
<dbReference type="RefSeq" id="XP_002546941.1">
    <property type="nucleotide sequence ID" value="XM_002546895.1"/>
</dbReference>
<dbReference type="Pfam" id="PF12141">
    <property type="entry name" value="BMT"/>
    <property type="match status" value="1"/>
</dbReference>
<proteinExistence type="inferred from homology"/>
<dbReference type="OrthoDB" id="3631276at2759"/>
<keyword evidence="7 10" id="KW-1133">Transmembrane helix</keyword>
<dbReference type="STRING" id="294747.C5M5W6"/>
<evidence type="ECO:0000256" key="1">
    <source>
        <dbReference type="ARBA" id="ARBA00004606"/>
    </source>
</evidence>
<evidence type="ECO:0000256" key="4">
    <source>
        <dbReference type="ARBA" id="ARBA00022679"/>
    </source>
</evidence>
<evidence type="ECO:0000256" key="6">
    <source>
        <dbReference type="ARBA" id="ARBA00022968"/>
    </source>
</evidence>
<dbReference type="AlphaFoldDB" id="C5M5W6"/>
<keyword evidence="6" id="KW-0735">Signal-anchor</keyword>
<dbReference type="GO" id="GO:0071555">
    <property type="term" value="P:cell wall organization"/>
    <property type="evidence" value="ECO:0007669"/>
    <property type="project" value="UniProtKB-KW"/>
</dbReference>
<evidence type="ECO:0000256" key="5">
    <source>
        <dbReference type="ARBA" id="ARBA00022692"/>
    </source>
</evidence>
<dbReference type="VEuPathDB" id="FungiDB:CTRG_01247"/>
<protein>
    <submittedName>
        <fullName evidence="11">Uncharacterized protein</fullName>
    </submittedName>
</protein>
<dbReference type="InterPro" id="IPR021988">
    <property type="entry name" value="BMT1"/>
</dbReference>
<keyword evidence="5 10" id="KW-0812">Transmembrane</keyword>
<keyword evidence="12" id="KW-1185">Reference proteome</keyword>
<dbReference type="KEGG" id="ctp:CTRG_01247"/>
<evidence type="ECO:0000256" key="3">
    <source>
        <dbReference type="ARBA" id="ARBA00022676"/>
    </source>
</evidence>
<dbReference type="GeneID" id="8297519"/>
<dbReference type="HOGENOM" id="CLU_013841_1_1_1"/>
<gene>
    <name evidence="11" type="ORF">CTRG_01247</name>
</gene>
<dbReference type="eggNOG" id="ENOG502QTZG">
    <property type="taxonomic scope" value="Eukaryota"/>
</dbReference>
<keyword evidence="8 10" id="KW-0472">Membrane</keyword>
<evidence type="ECO:0000256" key="8">
    <source>
        <dbReference type="ARBA" id="ARBA00023136"/>
    </source>
</evidence>
<evidence type="ECO:0000256" key="7">
    <source>
        <dbReference type="ARBA" id="ARBA00022989"/>
    </source>
</evidence>
<evidence type="ECO:0000256" key="10">
    <source>
        <dbReference type="SAM" id="Phobius"/>
    </source>
</evidence>
<feature type="transmembrane region" description="Helical" evidence="10">
    <location>
        <begin position="30"/>
        <end position="51"/>
    </location>
</feature>
<evidence type="ECO:0000313" key="11">
    <source>
        <dbReference type="EMBL" id="EER34386.1"/>
    </source>
</evidence>
<reference evidence="11 12" key="1">
    <citation type="journal article" date="2009" name="Nature">
        <title>Evolution of pathogenicity and sexual reproduction in eight Candida genomes.</title>
        <authorList>
            <person name="Butler G."/>
            <person name="Rasmussen M.D."/>
            <person name="Lin M.F."/>
            <person name="Santos M.A."/>
            <person name="Sakthikumar S."/>
            <person name="Munro C.A."/>
            <person name="Rheinbay E."/>
            <person name="Grabherr M."/>
            <person name="Forche A."/>
            <person name="Reedy J.L."/>
            <person name="Agrafioti I."/>
            <person name="Arnaud M.B."/>
            <person name="Bates S."/>
            <person name="Brown A.J."/>
            <person name="Brunke S."/>
            <person name="Costanzo M.C."/>
            <person name="Fitzpatrick D.A."/>
            <person name="de Groot P.W."/>
            <person name="Harris D."/>
            <person name="Hoyer L.L."/>
            <person name="Hube B."/>
            <person name="Klis F.M."/>
            <person name="Kodira C."/>
            <person name="Lennard N."/>
            <person name="Logue M.E."/>
            <person name="Martin R."/>
            <person name="Neiman A.M."/>
            <person name="Nikolaou E."/>
            <person name="Quail M.A."/>
            <person name="Quinn J."/>
            <person name="Santos M.C."/>
            <person name="Schmitzberger F.F."/>
            <person name="Sherlock G."/>
            <person name="Shah P."/>
            <person name="Silverstein K.A."/>
            <person name="Skrzypek M.S."/>
            <person name="Soll D."/>
            <person name="Staggs R."/>
            <person name="Stansfield I."/>
            <person name="Stumpf M.P."/>
            <person name="Sudbery P.E."/>
            <person name="Srikantha T."/>
            <person name="Zeng Q."/>
            <person name="Berman J."/>
            <person name="Berriman M."/>
            <person name="Heitman J."/>
            <person name="Gow N.A."/>
            <person name="Lorenz M.C."/>
            <person name="Birren B.W."/>
            <person name="Kellis M."/>
            <person name="Cuomo C.A."/>
        </authorList>
    </citation>
    <scope>NUCLEOTIDE SEQUENCE [LARGE SCALE GENOMIC DNA]</scope>
    <source>
        <strain evidence="12">ATCC MYA-3404 / T1</strain>
    </source>
</reference>
<evidence type="ECO:0000313" key="12">
    <source>
        <dbReference type="Proteomes" id="UP000002037"/>
    </source>
</evidence>
<keyword evidence="3" id="KW-0328">Glycosyltransferase</keyword>
<dbReference type="EMBL" id="GG692396">
    <property type="protein sequence ID" value="EER34386.1"/>
    <property type="molecule type" value="Genomic_DNA"/>
</dbReference>
<dbReference type="Proteomes" id="UP000002037">
    <property type="component" value="Unassembled WGS sequence"/>
</dbReference>
<comment type="subcellular location">
    <subcellularLocation>
        <location evidence="1">Membrane</location>
        <topology evidence="1">Single-pass type II membrane protein</topology>
    </subcellularLocation>
</comment>
<dbReference type="GO" id="GO:0000030">
    <property type="term" value="F:mannosyltransferase activity"/>
    <property type="evidence" value="ECO:0007669"/>
    <property type="project" value="InterPro"/>
</dbReference>
<sequence>MNTKYLKLPPSSNGLLKKVRIPRRLRRSQIPFVLLCLGLIAFTVIYSTVYLKDDYFTSEEFMANLSKYTYNSNKIVIFPKDCRLRNEQLGDYYINTLHHELLANDVVFKSHISNKLKKVSYKPTSMEIFKTSEKSKCSASSIPFKVSRAYNMNTDLYKILVRFAHEDSEYYKEMHPFFPDLASQLRTRTIEKYWFQMIGSSVWLEQYGVHLMISRIFYTKTGDKVKPVMSLSYVQVYDRDWNELENVELIVPNDDDTNGAPEYKSVSYPNFLPVPVYHNVAQQKGRFYGAEDPRIILIRNDKGYEEPIIIFNSHNRKISQVKNFKDIWSTVRLDMYRSMFMGWLWRTQRGKSNIDEVMDQSHLQDVYVKVKELKLPSDFTLRKKEKNWTPFIDYEYRQNNGYDSDLKLIYQFQDLKILSCSLNPTITECIWEYQQNEENPPAIKRLRGGTELISINELLDNSNYNELNKFKQILIRDNKQLWVGFARVVLKNCGCGFKMYRPNLVVLLKDSEGYSFSAISSFMDLDVPIIPWYDDGMICSGKNLLVPNGISSWNFAKDKSGKPNDYLTLTLSRSDATVDILFAKGILRKILTESLLPSPLVKNENNVKCAIKSSKEFCKVYAEHAQSDYNMQMNSLASDLLEHMNHVATAAAARNSQQTGL</sequence>
<comment type="similarity">
    <text evidence="2">Belongs to the BMT family.</text>
</comment>
<keyword evidence="4" id="KW-0808">Transferase</keyword>
<dbReference type="GO" id="GO:0016020">
    <property type="term" value="C:membrane"/>
    <property type="evidence" value="ECO:0007669"/>
    <property type="project" value="UniProtKB-SubCell"/>
</dbReference>
<keyword evidence="9" id="KW-0961">Cell wall biogenesis/degradation</keyword>